<accession>A0AAN0JFA0</accession>
<feature type="compositionally biased region" description="Pro residues" evidence="1">
    <location>
        <begin position="24"/>
        <end position="35"/>
    </location>
</feature>
<dbReference type="RefSeq" id="XP_019855466.1">
    <property type="nucleotide sequence ID" value="XM_019999907.1"/>
</dbReference>
<dbReference type="PANTHER" id="PTHR23011">
    <property type="entry name" value="CYCLIC NUCLEOTIDE-BINDING DOMAIN CONTAINING PROTEIN"/>
    <property type="match status" value="1"/>
</dbReference>
<dbReference type="PROSITE" id="PS50042">
    <property type="entry name" value="CNMP_BINDING_3"/>
    <property type="match status" value="1"/>
</dbReference>
<dbReference type="InterPro" id="IPR014710">
    <property type="entry name" value="RmlC-like_jellyroll"/>
</dbReference>
<reference evidence="4" key="1">
    <citation type="journal article" date="2010" name="Nature">
        <title>The Amphimedon queenslandica genome and the evolution of animal complexity.</title>
        <authorList>
            <person name="Srivastava M."/>
            <person name="Simakov O."/>
            <person name="Chapman J."/>
            <person name="Fahey B."/>
            <person name="Gauthier M.E."/>
            <person name="Mitros T."/>
            <person name="Richards G.S."/>
            <person name="Conaco C."/>
            <person name="Dacre M."/>
            <person name="Hellsten U."/>
            <person name="Larroux C."/>
            <person name="Putnam N.H."/>
            <person name="Stanke M."/>
            <person name="Adamska M."/>
            <person name="Darling A."/>
            <person name="Degnan S.M."/>
            <person name="Oakley T.H."/>
            <person name="Plachetzki D.C."/>
            <person name="Zhai Y."/>
            <person name="Adamski M."/>
            <person name="Calcino A."/>
            <person name="Cummins S.F."/>
            <person name="Goodstein D.M."/>
            <person name="Harris C."/>
            <person name="Jackson D.J."/>
            <person name="Leys S.P."/>
            <person name="Shu S."/>
            <person name="Woodcroft B.J."/>
            <person name="Vervoort M."/>
            <person name="Kosik K.S."/>
            <person name="Manning G."/>
            <person name="Degnan B.M."/>
            <person name="Rokhsar D.S."/>
        </authorList>
    </citation>
    <scope>NUCLEOTIDE SEQUENCE [LARGE SCALE GENOMIC DNA]</scope>
</reference>
<dbReference type="InterPro" id="IPR000595">
    <property type="entry name" value="cNMP-bd_dom"/>
</dbReference>
<feature type="region of interest" description="Disordered" evidence="1">
    <location>
        <begin position="105"/>
        <end position="133"/>
    </location>
</feature>
<evidence type="ECO:0000256" key="1">
    <source>
        <dbReference type="SAM" id="MobiDB-lite"/>
    </source>
</evidence>
<organism evidence="3 4">
    <name type="scientific">Amphimedon queenslandica</name>
    <name type="common">Sponge</name>
    <dbReference type="NCBI Taxonomy" id="400682"/>
    <lineage>
        <taxon>Eukaryota</taxon>
        <taxon>Metazoa</taxon>
        <taxon>Porifera</taxon>
        <taxon>Demospongiae</taxon>
        <taxon>Heteroscleromorpha</taxon>
        <taxon>Haplosclerida</taxon>
        <taxon>Niphatidae</taxon>
        <taxon>Amphimedon</taxon>
    </lineage>
</organism>
<sequence>MAHERIKNGGLEKKPFLQLFSLLPSPPPPPPPTPPSFFSHSPHLIDINHPKTIPTPSPLLWRPPMLLKSADTDSAIEATPIAPPPKEQSPHQVPNHEILSFTEKSKSLSTEADGGSTNDISTKDAKTSTVYSGSLSSPVKVFDKVFSKAPSVSPTQQDSVVSITVSVTNQTTNVARRRGSLSAPPIKRRQSTSYTRNNSVSGFTSGSRRSSGTQSGALSVPIGREKRTSSIGWSSSVSSSQSLSVPNSANGRRHSTSPQRWPTPTSKRSGSPQGGRPLSKSSSCSGHRASSVSSNCGFSFITDKRACGLGHSKFHHVTLRKLSSCPDSIGDTSSSDNNNKRMILKSSSGKRFWFRSQNSIILSSDRGFYSILDFKEVKCHWEIMKKRRSCLRLLLIVIRIRLLIKESKEKQTFQNKPQTLAELNYYSQYTAFSTKTMTFNKAEFAQKTSCNATIPLWARFAMEEDPVLRSPAKIKKLVSLFKHLSAFHESLSSSAQEEYCRCCQYTIVSERQVILKAGHPSFFSYLIISGSVFVNVEDEDPATGKKCYRTTKILHEGALFGVSSHVAAVDHIIHVHVVRPVWRGVCV</sequence>
<dbReference type="GeneID" id="109584240"/>
<dbReference type="KEGG" id="aqu:109584240"/>
<feature type="compositionally biased region" description="Low complexity" evidence="1">
    <location>
        <begin position="229"/>
        <end position="248"/>
    </location>
</feature>
<name>A0AAN0JFA0_AMPQE</name>
<feature type="domain" description="Cyclic nucleotide-binding" evidence="2">
    <location>
        <begin position="487"/>
        <end position="561"/>
    </location>
</feature>
<evidence type="ECO:0000259" key="2">
    <source>
        <dbReference type="PROSITE" id="PS50042"/>
    </source>
</evidence>
<reference evidence="3" key="2">
    <citation type="submission" date="2024-06" db="UniProtKB">
        <authorList>
            <consortium name="EnsemblMetazoa"/>
        </authorList>
    </citation>
    <scope>IDENTIFICATION</scope>
</reference>
<feature type="compositionally biased region" description="Low complexity" evidence="1">
    <location>
        <begin position="199"/>
        <end position="216"/>
    </location>
</feature>
<feature type="region of interest" description="Disordered" evidence="1">
    <location>
        <begin position="20"/>
        <end position="56"/>
    </location>
</feature>
<dbReference type="InterPro" id="IPR018490">
    <property type="entry name" value="cNMP-bd_dom_sf"/>
</dbReference>
<proteinExistence type="predicted"/>
<dbReference type="EnsemblMetazoa" id="XM_019999907.1">
    <property type="protein sequence ID" value="XP_019855466.1"/>
    <property type="gene ID" value="LOC109584240"/>
</dbReference>
<evidence type="ECO:0000313" key="4">
    <source>
        <dbReference type="Proteomes" id="UP000007879"/>
    </source>
</evidence>
<dbReference type="Proteomes" id="UP000007879">
    <property type="component" value="Unassembled WGS sequence"/>
</dbReference>
<feature type="compositionally biased region" description="Polar residues" evidence="1">
    <location>
        <begin position="107"/>
        <end position="120"/>
    </location>
</feature>
<dbReference type="SUPFAM" id="SSF51206">
    <property type="entry name" value="cAMP-binding domain-like"/>
    <property type="match status" value="1"/>
</dbReference>
<feature type="region of interest" description="Disordered" evidence="1">
    <location>
        <begin position="174"/>
        <end position="293"/>
    </location>
</feature>
<dbReference type="PANTHER" id="PTHR23011:SF28">
    <property type="entry name" value="CYCLIC NUCLEOTIDE-BINDING DOMAIN CONTAINING PROTEIN"/>
    <property type="match status" value="1"/>
</dbReference>
<keyword evidence="4" id="KW-1185">Reference proteome</keyword>
<dbReference type="Gene3D" id="2.60.120.10">
    <property type="entry name" value="Jelly Rolls"/>
    <property type="match status" value="1"/>
</dbReference>
<evidence type="ECO:0000313" key="3">
    <source>
        <dbReference type="EnsemblMetazoa" id="XP_019855466.1"/>
    </source>
</evidence>
<feature type="compositionally biased region" description="Polar residues" evidence="1">
    <location>
        <begin position="256"/>
        <end position="271"/>
    </location>
</feature>
<dbReference type="AlphaFoldDB" id="A0AAN0JFA0"/>
<protein>
    <recommendedName>
        <fullName evidence="2">Cyclic nucleotide-binding domain-containing protein</fullName>
    </recommendedName>
</protein>
<feature type="compositionally biased region" description="Polar residues" evidence="1">
    <location>
        <begin position="279"/>
        <end position="293"/>
    </location>
</feature>